<accession>A0A0U2LY49</accession>
<dbReference type="Proteomes" id="UP000067523">
    <property type="component" value="Chromosome"/>
</dbReference>
<dbReference type="KEGG" id="erx:ATZ35_13800"/>
<feature type="transmembrane region" description="Helical" evidence="1">
    <location>
        <begin position="203"/>
        <end position="225"/>
    </location>
</feature>
<keyword evidence="1" id="KW-1133">Transmembrane helix</keyword>
<evidence type="ECO:0000313" key="3">
    <source>
        <dbReference type="Proteomes" id="UP000067523"/>
    </source>
</evidence>
<dbReference type="Pfam" id="PF11193">
    <property type="entry name" value="DUF2812"/>
    <property type="match status" value="1"/>
</dbReference>
<keyword evidence="1" id="KW-0812">Transmembrane</keyword>
<gene>
    <name evidence="2" type="ORF">ATZ35_13800</name>
</gene>
<sequence>MEIFKGKKYIFSRGIAFYPEKEMQLLKKQGEKGWHFRKMNQVGLLVFEKGKSEEKEYSVDFFDGSPDELSEYLVIYKQAGWGNITNYKKRYFYFKADCGTPTIYSDAESYWIRMKKEWNWLLIHSLVYLPIGIVLLIMLFFTKTSKSIFFANLWIRTMLIFFGMLFTVLPLGVAISVIFSLVIYRDRTKYYNQPERFARKQKVLRDSIILAMIGFIVGVLVSILLRNSF</sequence>
<dbReference type="InterPro" id="IPR021359">
    <property type="entry name" value="DUF2812"/>
</dbReference>
<dbReference type="EMBL" id="CP013655">
    <property type="protein sequence ID" value="ALS38181.1"/>
    <property type="molecule type" value="Genomic_DNA"/>
</dbReference>
<keyword evidence="3" id="KW-1185">Reference proteome</keyword>
<dbReference type="RefSeq" id="WP_208927767.1">
    <property type="nucleotide sequence ID" value="NZ_CP013655.1"/>
</dbReference>
<dbReference type="STRING" id="118060.ATZ35_13800"/>
<feature type="transmembrane region" description="Helical" evidence="1">
    <location>
        <begin position="120"/>
        <end position="141"/>
    </location>
</feature>
<organism evidence="2 3">
    <name type="scientific">Enterococcus rotai</name>
    <dbReference type="NCBI Taxonomy" id="118060"/>
    <lineage>
        <taxon>Bacteria</taxon>
        <taxon>Bacillati</taxon>
        <taxon>Bacillota</taxon>
        <taxon>Bacilli</taxon>
        <taxon>Lactobacillales</taxon>
        <taxon>Enterococcaceae</taxon>
        <taxon>Enterococcus</taxon>
    </lineage>
</organism>
<evidence type="ECO:0008006" key="4">
    <source>
        <dbReference type="Google" id="ProtNLM"/>
    </source>
</evidence>
<protein>
    <recommendedName>
        <fullName evidence="4">DUF2812 domain-containing protein</fullName>
    </recommendedName>
</protein>
<evidence type="ECO:0000313" key="2">
    <source>
        <dbReference type="EMBL" id="ALS38181.1"/>
    </source>
</evidence>
<keyword evidence="1" id="KW-0472">Membrane</keyword>
<dbReference type="AlphaFoldDB" id="A0A0U2LY49"/>
<feature type="transmembrane region" description="Helical" evidence="1">
    <location>
        <begin position="153"/>
        <end position="182"/>
    </location>
</feature>
<reference evidence="3" key="1">
    <citation type="submission" date="2015-12" db="EMBL/GenBank/DDBJ databases">
        <authorList>
            <person name="Lauer A."/>
            <person name="Humrighouse B."/>
            <person name="Loparev V."/>
            <person name="Shewmaker P.L."/>
            <person name="Whitney A.M."/>
            <person name="McLaughlin R.W."/>
        </authorList>
    </citation>
    <scope>NUCLEOTIDE SEQUENCE [LARGE SCALE GENOMIC DNA]</scope>
    <source>
        <strain evidence="3">LMG 26678</strain>
    </source>
</reference>
<evidence type="ECO:0000256" key="1">
    <source>
        <dbReference type="SAM" id="Phobius"/>
    </source>
</evidence>
<name>A0A0U2LY49_9ENTE</name>
<proteinExistence type="predicted"/>